<dbReference type="GO" id="GO:0005737">
    <property type="term" value="C:cytoplasm"/>
    <property type="evidence" value="ECO:0007669"/>
    <property type="project" value="UniProtKB-SubCell"/>
</dbReference>
<dbReference type="InterPro" id="IPR007451">
    <property type="entry name" value="HflD"/>
</dbReference>
<gene>
    <name evidence="5" type="ORF">MNBD_GAMMA25-1030</name>
</gene>
<dbReference type="SUPFAM" id="SSF101322">
    <property type="entry name" value="YcfC-like"/>
    <property type="match status" value="1"/>
</dbReference>
<dbReference type="EMBL" id="UOFY01000069">
    <property type="protein sequence ID" value="VAX11529.1"/>
    <property type="molecule type" value="Genomic_DNA"/>
</dbReference>
<accession>A0A3B1AZL4</accession>
<evidence type="ECO:0000256" key="4">
    <source>
        <dbReference type="ARBA" id="ARBA00023136"/>
    </source>
</evidence>
<dbReference type="Pfam" id="PF04356">
    <property type="entry name" value="DUF489"/>
    <property type="match status" value="1"/>
</dbReference>
<name>A0A3B1AZL4_9ZZZZ</name>
<comment type="subcellular location">
    <subcellularLocation>
        <location evidence="1">Cytoplasm</location>
    </subcellularLocation>
</comment>
<evidence type="ECO:0000256" key="1">
    <source>
        <dbReference type="ARBA" id="ARBA00004496"/>
    </source>
</evidence>
<dbReference type="Gene3D" id="1.10.3890.10">
    <property type="entry name" value="HflD-like"/>
    <property type="match status" value="1"/>
</dbReference>
<evidence type="ECO:0000313" key="5">
    <source>
        <dbReference type="EMBL" id="VAX11529.1"/>
    </source>
</evidence>
<evidence type="ECO:0008006" key="6">
    <source>
        <dbReference type="Google" id="ProtNLM"/>
    </source>
</evidence>
<dbReference type="InterPro" id="IPR035932">
    <property type="entry name" value="HflD-like_sf"/>
</dbReference>
<dbReference type="HAMAP" id="MF_00695">
    <property type="entry name" value="HflD_protein"/>
    <property type="match status" value="1"/>
</dbReference>
<organism evidence="5">
    <name type="scientific">hydrothermal vent metagenome</name>
    <dbReference type="NCBI Taxonomy" id="652676"/>
    <lineage>
        <taxon>unclassified sequences</taxon>
        <taxon>metagenomes</taxon>
        <taxon>ecological metagenomes</taxon>
    </lineage>
</organism>
<keyword evidence="4" id="KW-0472">Membrane</keyword>
<dbReference type="PANTHER" id="PTHR38100">
    <property type="entry name" value="HIGH FREQUENCY LYSOGENIZATION PROTEIN HFLD"/>
    <property type="match status" value="1"/>
</dbReference>
<sequence>MSSTGERTLALAGMFQAAALVKSLASRGQLSDSDMQDSLETLFVTNPENTLAVYGRVENVYTGLQTLIQQLSGNGQRDVDIARYVISLLHLSKKLTKNEAMMSRLADGVERANRQREHFPLLHENVVANLAGTYADTISQLQPKIMVAGESRYLSDTTNANKVRALLLAGMRSAVLWNQLKGSRWQILIQRKQIISEAEYLLKEKIIRH</sequence>
<proteinExistence type="inferred from homology"/>
<dbReference type="NCBIfam" id="NF001246">
    <property type="entry name" value="PRK00218.1-2"/>
    <property type="match status" value="1"/>
</dbReference>
<evidence type="ECO:0000256" key="2">
    <source>
        <dbReference type="ARBA" id="ARBA00022475"/>
    </source>
</evidence>
<dbReference type="PANTHER" id="PTHR38100:SF1">
    <property type="entry name" value="HIGH FREQUENCY LYSOGENIZATION PROTEIN HFLD"/>
    <property type="match status" value="1"/>
</dbReference>
<evidence type="ECO:0000256" key="3">
    <source>
        <dbReference type="ARBA" id="ARBA00022490"/>
    </source>
</evidence>
<reference evidence="5" key="1">
    <citation type="submission" date="2018-06" db="EMBL/GenBank/DDBJ databases">
        <authorList>
            <person name="Zhirakovskaya E."/>
        </authorList>
    </citation>
    <scope>NUCLEOTIDE SEQUENCE</scope>
</reference>
<protein>
    <recommendedName>
        <fullName evidence="6">High frequency lysogenization protein HflD</fullName>
    </recommendedName>
</protein>
<keyword evidence="2" id="KW-1003">Cell membrane</keyword>
<dbReference type="AlphaFoldDB" id="A0A3B1AZL4"/>
<keyword evidence="3" id="KW-0963">Cytoplasm</keyword>